<feature type="transmembrane region" description="Helical" evidence="6">
    <location>
        <begin position="320"/>
        <end position="339"/>
    </location>
</feature>
<evidence type="ECO:0000313" key="8">
    <source>
        <dbReference type="EMBL" id="KAG2227688.1"/>
    </source>
</evidence>
<organism evidence="8 9">
    <name type="scientific">Circinella minor</name>
    <dbReference type="NCBI Taxonomy" id="1195481"/>
    <lineage>
        <taxon>Eukaryota</taxon>
        <taxon>Fungi</taxon>
        <taxon>Fungi incertae sedis</taxon>
        <taxon>Mucoromycota</taxon>
        <taxon>Mucoromycotina</taxon>
        <taxon>Mucoromycetes</taxon>
        <taxon>Mucorales</taxon>
        <taxon>Lichtheimiaceae</taxon>
        <taxon>Circinella</taxon>
    </lineage>
</organism>
<feature type="transmembrane region" description="Helical" evidence="6">
    <location>
        <begin position="191"/>
        <end position="212"/>
    </location>
</feature>
<protein>
    <recommendedName>
        <fullName evidence="7">Major facilitator superfamily (MFS) profile domain-containing protein</fullName>
    </recommendedName>
</protein>
<dbReference type="Gene3D" id="1.20.1720.10">
    <property type="entry name" value="Multidrug resistance protein D"/>
    <property type="match status" value="1"/>
</dbReference>
<evidence type="ECO:0000256" key="4">
    <source>
        <dbReference type="ARBA" id="ARBA00023136"/>
    </source>
</evidence>
<accession>A0A8H7SFW7</accession>
<evidence type="ECO:0000259" key="7">
    <source>
        <dbReference type="PROSITE" id="PS50850"/>
    </source>
</evidence>
<keyword evidence="9" id="KW-1185">Reference proteome</keyword>
<feature type="transmembrane region" description="Helical" evidence="6">
    <location>
        <begin position="166"/>
        <end position="185"/>
    </location>
</feature>
<feature type="transmembrane region" description="Helical" evidence="6">
    <location>
        <begin position="139"/>
        <end position="157"/>
    </location>
</feature>
<name>A0A8H7SFW7_9FUNG</name>
<feature type="region of interest" description="Disordered" evidence="5">
    <location>
        <begin position="1"/>
        <end position="55"/>
    </location>
</feature>
<dbReference type="Pfam" id="PF07690">
    <property type="entry name" value="MFS_1"/>
    <property type="match status" value="1"/>
</dbReference>
<evidence type="ECO:0000256" key="3">
    <source>
        <dbReference type="ARBA" id="ARBA00022989"/>
    </source>
</evidence>
<evidence type="ECO:0000256" key="2">
    <source>
        <dbReference type="ARBA" id="ARBA00022692"/>
    </source>
</evidence>
<dbReference type="EMBL" id="JAEPRB010000005">
    <property type="protein sequence ID" value="KAG2227688.1"/>
    <property type="molecule type" value="Genomic_DNA"/>
</dbReference>
<dbReference type="Proteomes" id="UP000646827">
    <property type="component" value="Unassembled WGS sequence"/>
</dbReference>
<feature type="transmembrane region" description="Helical" evidence="6">
    <location>
        <begin position="224"/>
        <end position="243"/>
    </location>
</feature>
<dbReference type="PANTHER" id="PTHR23502">
    <property type="entry name" value="MAJOR FACILITATOR SUPERFAMILY"/>
    <property type="match status" value="1"/>
</dbReference>
<evidence type="ECO:0000313" key="9">
    <source>
        <dbReference type="Proteomes" id="UP000646827"/>
    </source>
</evidence>
<dbReference type="InterPro" id="IPR020846">
    <property type="entry name" value="MFS_dom"/>
</dbReference>
<evidence type="ECO:0000256" key="1">
    <source>
        <dbReference type="ARBA" id="ARBA00004141"/>
    </source>
</evidence>
<feature type="transmembrane region" description="Helical" evidence="6">
    <location>
        <begin position="429"/>
        <end position="449"/>
    </location>
</feature>
<dbReference type="OrthoDB" id="440553at2759"/>
<proteinExistence type="predicted"/>
<dbReference type="CDD" id="cd17323">
    <property type="entry name" value="MFS_Tpo1_MDR_like"/>
    <property type="match status" value="1"/>
</dbReference>
<dbReference type="InterPro" id="IPR011701">
    <property type="entry name" value="MFS"/>
</dbReference>
<dbReference type="PROSITE" id="PS50850">
    <property type="entry name" value="MFS"/>
    <property type="match status" value="1"/>
</dbReference>
<feature type="transmembrane region" description="Helical" evidence="6">
    <location>
        <begin position="255"/>
        <end position="274"/>
    </location>
</feature>
<feature type="transmembrane region" description="Helical" evidence="6">
    <location>
        <begin position="100"/>
        <end position="119"/>
    </location>
</feature>
<keyword evidence="4 6" id="KW-0472">Membrane</keyword>
<dbReference type="GO" id="GO:0022857">
    <property type="term" value="F:transmembrane transporter activity"/>
    <property type="evidence" value="ECO:0007669"/>
    <property type="project" value="InterPro"/>
</dbReference>
<keyword evidence="2 6" id="KW-0812">Transmembrane</keyword>
<feature type="transmembrane region" description="Helical" evidence="6">
    <location>
        <begin position="398"/>
        <end position="417"/>
    </location>
</feature>
<feature type="compositionally biased region" description="Basic and acidic residues" evidence="5">
    <location>
        <begin position="35"/>
        <end position="54"/>
    </location>
</feature>
<dbReference type="AlphaFoldDB" id="A0A8H7SFW7"/>
<evidence type="ECO:0000256" key="6">
    <source>
        <dbReference type="SAM" id="Phobius"/>
    </source>
</evidence>
<feature type="domain" description="Major facilitator superfamily (MFS) profile" evidence="7">
    <location>
        <begin position="100"/>
        <end position="513"/>
    </location>
</feature>
<dbReference type="SUPFAM" id="SSF103473">
    <property type="entry name" value="MFS general substrate transporter"/>
    <property type="match status" value="1"/>
</dbReference>
<feature type="transmembrane region" description="Helical" evidence="6">
    <location>
        <begin position="489"/>
        <end position="510"/>
    </location>
</feature>
<keyword evidence="3 6" id="KW-1133">Transmembrane helix</keyword>
<comment type="caution">
    <text evidence="8">The sequence shown here is derived from an EMBL/GenBank/DDBJ whole genome shotgun (WGS) entry which is preliminary data.</text>
</comment>
<gene>
    <name evidence="8" type="ORF">INT45_004730</name>
</gene>
<dbReference type="PANTHER" id="PTHR23502:SF5">
    <property type="entry name" value="QUINIDINE RESISTANCE PROTEIN 3"/>
    <property type="match status" value="1"/>
</dbReference>
<evidence type="ECO:0000256" key="5">
    <source>
        <dbReference type="SAM" id="MobiDB-lite"/>
    </source>
</evidence>
<reference evidence="8 9" key="1">
    <citation type="submission" date="2020-12" db="EMBL/GenBank/DDBJ databases">
        <title>Metabolic potential, ecology and presence of endohyphal bacteria is reflected in genomic diversity of Mucoromycotina.</title>
        <authorList>
            <person name="Muszewska A."/>
            <person name="Okrasinska A."/>
            <person name="Steczkiewicz K."/>
            <person name="Drgas O."/>
            <person name="Orlowska M."/>
            <person name="Perlinska-Lenart U."/>
            <person name="Aleksandrzak-Piekarczyk T."/>
            <person name="Szatraj K."/>
            <person name="Zielenkiewicz U."/>
            <person name="Pilsyk S."/>
            <person name="Malc E."/>
            <person name="Mieczkowski P."/>
            <person name="Kruszewska J.S."/>
            <person name="Biernat P."/>
            <person name="Pawlowska J."/>
        </authorList>
    </citation>
    <scope>NUCLEOTIDE SEQUENCE [LARGE SCALE GENOMIC DNA]</scope>
    <source>
        <strain evidence="8 9">CBS 142.35</strain>
    </source>
</reference>
<dbReference type="GO" id="GO:0005886">
    <property type="term" value="C:plasma membrane"/>
    <property type="evidence" value="ECO:0007669"/>
    <property type="project" value="TreeGrafter"/>
</dbReference>
<comment type="subcellular location">
    <subcellularLocation>
        <location evidence="1">Membrane</location>
        <topology evidence="1">Multi-pass membrane protein</topology>
    </subcellularLocation>
</comment>
<dbReference type="InterPro" id="IPR036259">
    <property type="entry name" value="MFS_trans_sf"/>
</dbReference>
<sequence>MAQHQLITIAPSAPKITNNYARRSMSESDDEDDDARTVHDGDTKRPPLRQRDSDQVTATVKELPLTTTNTPWYNKDLLSIGKKTQILDPRDYSMFKKSTILLVVAIAGTMSPVATTIYYPALVDMQQGLNATDTSINASLSVFTFVTALFPLPWAVLGDRFGRRPIYLLSFFISVVGSICCAVSVNIGMFIAFRAISAIGSSSVMSMGAGTISDIFEPHQRGRAFAYYTSGPLLGPAIAPIIGGYLNQGLGWRSTFWFLAIFASCIWFGILLVLPETWRPVEKKVKNTENYNDEKQGDPSKTTNKDKKTNFSVLLGPLQLFRFTNITLAVSFVGILIYTNQYGLDSGTVGLCYLPMAGGAILGGLAGGRFSDATYKNHAKKVNNKDELHAEMRLGGPVFYASLILQLFAFIAFGWCIQENVHYGIGLMCLFFLGFSLMVPNVTVSAYLVDCFSKQGASVTACNNFVRYIMAGVGSLIASDIERALGSGILYTVCGSVMLLISVNMIVIRINGKKWAMERKESSI</sequence>